<dbReference type="AlphaFoldDB" id="I3Y6M8"/>
<gene>
    <name evidence="1" type="ordered locus">Thivi_0588</name>
</gene>
<evidence type="ECO:0008006" key="3">
    <source>
        <dbReference type="Google" id="ProtNLM"/>
    </source>
</evidence>
<reference evidence="1 2" key="1">
    <citation type="submission" date="2012-06" db="EMBL/GenBank/DDBJ databases">
        <title>Complete sequence of Thiocystis violascens DSM 198.</title>
        <authorList>
            <consortium name="US DOE Joint Genome Institute"/>
            <person name="Lucas S."/>
            <person name="Han J."/>
            <person name="Lapidus A."/>
            <person name="Cheng J.-F."/>
            <person name="Goodwin L."/>
            <person name="Pitluck S."/>
            <person name="Peters L."/>
            <person name="Ovchinnikova G."/>
            <person name="Teshima H."/>
            <person name="Detter J.C."/>
            <person name="Han C."/>
            <person name="Tapia R."/>
            <person name="Land M."/>
            <person name="Hauser L."/>
            <person name="Kyrpides N."/>
            <person name="Ivanova N."/>
            <person name="Pagani I."/>
            <person name="Vogl K."/>
            <person name="Liu Z."/>
            <person name="Frigaard N.-U."/>
            <person name="Bryant D."/>
            <person name="Woyke T."/>
        </authorList>
    </citation>
    <scope>NUCLEOTIDE SEQUENCE [LARGE SCALE GENOMIC DNA]</scope>
    <source>
        <strain evidence="2">ATCC 17096 / DSM 198 / 6111</strain>
    </source>
</reference>
<dbReference type="OrthoDB" id="9801704at2"/>
<dbReference type="KEGG" id="tvi:Thivi_0588"/>
<organism evidence="1 2">
    <name type="scientific">Thiocystis violascens (strain ATCC 17096 / DSM 198 / 6111)</name>
    <name type="common">Chromatium violascens</name>
    <dbReference type="NCBI Taxonomy" id="765911"/>
    <lineage>
        <taxon>Bacteria</taxon>
        <taxon>Pseudomonadati</taxon>
        <taxon>Pseudomonadota</taxon>
        <taxon>Gammaproteobacteria</taxon>
        <taxon>Chromatiales</taxon>
        <taxon>Chromatiaceae</taxon>
        <taxon>Thiocystis</taxon>
    </lineage>
</organism>
<dbReference type="Proteomes" id="UP000006062">
    <property type="component" value="Chromosome"/>
</dbReference>
<sequence length="75" mass="8852">MNTLIETALLDRLRTLDEDHQAEVLDFVEFIATRQAHAHRTLIDPARDFPRFTGTEPITEESVAFQRQIRDTEWR</sequence>
<name>I3Y6M8_THIV6</name>
<dbReference type="HOGENOM" id="CLU_2669969_0_0_6"/>
<proteinExistence type="predicted"/>
<dbReference type="EMBL" id="CP003154">
    <property type="protein sequence ID" value="AFL72646.1"/>
    <property type="molecule type" value="Genomic_DNA"/>
</dbReference>
<protein>
    <recommendedName>
        <fullName evidence="3">DUF2281 domain-containing protein</fullName>
    </recommendedName>
</protein>
<keyword evidence="2" id="KW-1185">Reference proteome</keyword>
<dbReference type="RefSeq" id="WP_014777143.1">
    <property type="nucleotide sequence ID" value="NC_018012.1"/>
</dbReference>
<evidence type="ECO:0000313" key="1">
    <source>
        <dbReference type="EMBL" id="AFL72646.1"/>
    </source>
</evidence>
<dbReference type="STRING" id="765911.Thivi_0588"/>
<evidence type="ECO:0000313" key="2">
    <source>
        <dbReference type="Proteomes" id="UP000006062"/>
    </source>
</evidence>
<accession>I3Y6M8</accession>